<feature type="region of interest" description="Disordered" evidence="1">
    <location>
        <begin position="1"/>
        <end position="34"/>
    </location>
</feature>
<reference evidence="2 3" key="1">
    <citation type="submission" date="2020-08" db="EMBL/GenBank/DDBJ databases">
        <authorList>
            <person name="Newling K."/>
            <person name="Davey J."/>
            <person name="Forrester S."/>
        </authorList>
    </citation>
    <scope>NUCLEOTIDE SEQUENCE [LARGE SCALE GENOMIC DNA]</scope>
    <source>
        <strain evidence="3">Crithidia deanei Carvalho (ATCC PRA-265)</strain>
    </source>
</reference>
<dbReference type="VEuPathDB" id="TriTrypDB:ADEAN_000080500"/>
<keyword evidence="3" id="KW-1185">Reference proteome</keyword>
<organism evidence="2 3">
    <name type="scientific">Angomonas deanei</name>
    <dbReference type="NCBI Taxonomy" id="59799"/>
    <lineage>
        <taxon>Eukaryota</taxon>
        <taxon>Discoba</taxon>
        <taxon>Euglenozoa</taxon>
        <taxon>Kinetoplastea</taxon>
        <taxon>Metakinetoplastina</taxon>
        <taxon>Trypanosomatida</taxon>
        <taxon>Trypanosomatidae</taxon>
        <taxon>Strigomonadinae</taxon>
        <taxon>Angomonas</taxon>
    </lineage>
</organism>
<evidence type="ECO:0000313" key="3">
    <source>
        <dbReference type="Proteomes" id="UP000515908"/>
    </source>
</evidence>
<dbReference type="Proteomes" id="UP000515908">
    <property type="component" value="Chromosome 01"/>
</dbReference>
<gene>
    <name evidence="2" type="ORF">ADEAN_000080500</name>
</gene>
<feature type="compositionally biased region" description="Polar residues" evidence="1">
    <location>
        <begin position="9"/>
        <end position="18"/>
    </location>
</feature>
<dbReference type="EMBL" id="LR877145">
    <property type="protein sequence ID" value="CAD2213364.1"/>
    <property type="molecule type" value="Genomic_DNA"/>
</dbReference>
<protein>
    <submittedName>
        <fullName evidence="2">Uncharacterized protein</fullName>
    </submittedName>
</protein>
<evidence type="ECO:0000256" key="1">
    <source>
        <dbReference type="SAM" id="MobiDB-lite"/>
    </source>
</evidence>
<name>A0A7G2C291_9TRYP</name>
<proteinExistence type="predicted"/>
<sequence>MSGAEEEQPTSAVTTTDASDGKKEQTGAPSSTAAESHLLVPASIRQRFLVFIEQLVKDSIDENRAVSERPIMISSELFNFVNKSVPVPNIQDEYRRKIFLLVNVAEDPETARRRKAEQLEILLNSSRGRQRGEEKEEKKEVEATGGAEDIPAELRFLVSSLPLTLSPWASVMILREVIAESAGNNPRYTYVLNAAIDLQLPISTTRSRIATTVNMWRFLSTQTQKLSLKESLLLKQRCLLNLPLAYILSSYWSLLAWTSLACLTLLNVFGIDYESQLVANTLFQKFAPFEEIDTFDVAEDANRGGDQPWQKEAAADLASNYLEQDELSHQKNRRSASNIVLSSASYLFLGYDDQRRPMTIVTIQSNPKDHRSGEEEYSAAAAILRELSLHVPFPFFLDIERPLSHNLLVARIAERIRRVSFNNTWFVARLIIRTFPLGREYTERTLVSHTCAQANLTRRRVTFLFYIHPGVPVTPAFLRNIHSSFLCDDANVVLVVHEESLLRGNVTPGNLDSILRQKGTNTAEDRCRVIPFSKELFSLGLIKQSVSWPASRLPKSSTREKVSSRVPKEGSDAGFWTGAIQPVWTPIKGFFQSDEKKDVPKTTDKKVEKEEGQLKKYLVPVPLGVLRETMYAIPSAAGIGSPFQSADPENNKR</sequence>
<accession>A0A7G2C291</accession>
<evidence type="ECO:0000313" key="2">
    <source>
        <dbReference type="EMBL" id="CAD2213364.1"/>
    </source>
</evidence>
<dbReference type="AlphaFoldDB" id="A0A7G2C291"/>